<feature type="non-terminal residue" evidence="3">
    <location>
        <position position="311"/>
    </location>
</feature>
<dbReference type="Gramene" id="KMS94341">
    <property type="protein sequence ID" value="KMS94341"/>
    <property type="gene ID" value="BVRB_022380"/>
</dbReference>
<feature type="compositionally biased region" description="Polar residues" evidence="1">
    <location>
        <begin position="232"/>
        <end position="244"/>
    </location>
</feature>
<feature type="domain" description="DUF6729" evidence="2">
    <location>
        <begin position="3"/>
        <end position="146"/>
    </location>
</feature>
<dbReference type="InterPro" id="IPR046616">
    <property type="entry name" value="DUF6729"/>
</dbReference>
<feature type="non-terminal residue" evidence="3">
    <location>
        <position position="1"/>
    </location>
</feature>
<keyword evidence="4" id="KW-1185">Reference proteome</keyword>
<dbReference type="Proteomes" id="UP000035740">
    <property type="component" value="Unassembled WGS sequence"/>
</dbReference>
<dbReference type="Pfam" id="PF20499">
    <property type="entry name" value="DUF6729"/>
    <property type="match status" value="1"/>
</dbReference>
<evidence type="ECO:0000313" key="3">
    <source>
        <dbReference type="EMBL" id="KMS94341.1"/>
    </source>
</evidence>
<gene>
    <name evidence="3" type="ORF">BVRB_022380</name>
</gene>
<evidence type="ECO:0000256" key="1">
    <source>
        <dbReference type="SAM" id="MobiDB-lite"/>
    </source>
</evidence>
<dbReference type="EMBL" id="KQ094187">
    <property type="protein sequence ID" value="KMS94341.1"/>
    <property type="molecule type" value="Genomic_DNA"/>
</dbReference>
<organism evidence="3 4">
    <name type="scientific">Beta vulgaris subsp. vulgaris</name>
    <name type="common">Beet</name>
    <dbReference type="NCBI Taxonomy" id="3555"/>
    <lineage>
        <taxon>Eukaryota</taxon>
        <taxon>Viridiplantae</taxon>
        <taxon>Streptophyta</taxon>
        <taxon>Embryophyta</taxon>
        <taxon>Tracheophyta</taxon>
        <taxon>Spermatophyta</taxon>
        <taxon>Magnoliopsida</taxon>
        <taxon>eudicotyledons</taxon>
        <taxon>Gunneridae</taxon>
        <taxon>Pentapetalae</taxon>
        <taxon>Caryophyllales</taxon>
        <taxon>Chenopodiaceae</taxon>
        <taxon>Betoideae</taxon>
        <taxon>Beta</taxon>
    </lineage>
</organism>
<evidence type="ECO:0000259" key="2">
    <source>
        <dbReference type="Pfam" id="PF20499"/>
    </source>
</evidence>
<feature type="region of interest" description="Disordered" evidence="1">
    <location>
        <begin position="228"/>
        <end position="253"/>
    </location>
</feature>
<proteinExistence type="predicted"/>
<accession>A0A0J8B040</accession>
<reference evidence="3 4" key="1">
    <citation type="journal article" date="2014" name="Nature">
        <title>The genome of the recently domesticated crop plant sugar beet (Beta vulgaris).</title>
        <authorList>
            <person name="Dohm J.C."/>
            <person name="Minoche A.E."/>
            <person name="Holtgrawe D."/>
            <person name="Capella-Gutierrez S."/>
            <person name="Zakrzewski F."/>
            <person name="Tafer H."/>
            <person name="Rupp O."/>
            <person name="Sorensen T.R."/>
            <person name="Stracke R."/>
            <person name="Reinhardt R."/>
            <person name="Goesmann A."/>
            <person name="Kraft T."/>
            <person name="Schulz B."/>
            <person name="Stadler P.F."/>
            <person name="Schmidt T."/>
            <person name="Gabaldon T."/>
            <person name="Lehrach H."/>
            <person name="Weisshaar B."/>
            <person name="Himmelbauer H."/>
        </authorList>
    </citation>
    <scope>NUCLEOTIDE SEQUENCE [LARGE SCALE GENOMIC DNA]</scope>
    <source>
        <tissue evidence="3">Taproot</tissue>
    </source>
</reference>
<dbReference type="OrthoDB" id="1920326at2759"/>
<sequence length="311" mass="33780">RPNVFVWLPQVLRASLRIQCPKCNGIAITERGWIFRRIVDVNASCFVLAKEYACNSCVEAASESAVFSTCDSNVLREFPSDIQSAFPAIMVPGTDGGLSRTVVNFIQACSKSNLTLEVAHSIVVDMHMARYIERKAAFEASAAQAIQSDVPDSSSDDGSLMISEPKFFSTFDDIKGYGGFIPPAAYLRPFFDGINGVRPDAALWAGSVVIAATEIMTVPIVPAISIEKKPPTMSNHTSPDTGSSEPKRKRRPRRCQNRIMVNGEVVICGLMDCPGRGGQKFCKNFSGARYPSNEIGGEVSVSQDPEDLSKL</sequence>
<name>A0A0J8B040_BETVV</name>
<dbReference type="AlphaFoldDB" id="A0A0J8B040"/>
<protein>
    <recommendedName>
        <fullName evidence="2">DUF6729 domain-containing protein</fullName>
    </recommendedName>
</protein>
<evidence type="ECO:0000313" key="4">
    <source>
        <dbReference type="Proteomes" id="UP000035740"/>
    </source>
</evidence>